<feature type="region of interest" description="Disordered" evidence="2">
    <location>
        <begin position="496"/>
        <end position="591"/>
    </location>
</feature>
<feature type="compositionally biased region" description="Low complexity" evidence="2">
    <location>
        <begin position="3749"/>
        <end position="3768"/>
    </location>
</feature>
<keyword evidence="5" id="KW-1185">Reference proteome</keyword>
<dbReference type="EMBL" id="CAUYUE010000013">
    <property type="protein sequence ID" value="CAK0785806.1"/>
    <property type="molecule type" value="Genomic_DNA"/>
</dbReference>
<feature type="transmembrane region" description="Helical" evidence="3">
    <location>
        <begin position="6"/>
        <end position="27"/>
    </location>
</feature>
<evidence type="ECO:0000313" key="4">
    <source>
        <dbReference type="EMBL" id="CAK0785806.1"/>
    </source>
</evidence>
<gene>
    <name evidence="4" type="ORF">CVIRNUC_009017</name>
</gene>
<keyword evidence="3" id="KW-1133">Transmembrane helix</keyword>
<evidence type="ECO:0000256" key="3">
    <source>
        <dbReference type="SAM" id="Phobius"/>
    </source>
</evidence>
<dbReference type="PANTHER" id="PTHR15678:SF6">
    <property type="entry name" value="BRIDGE-LIKE LIPID TRANSFER PROTEIN FAMILY MEMBER 2"/>
    <property type="match status" value="1"/>
</dbReference>
<sequence>MLIRLLVYLAILLVIYHVLKRLLGLGLSRITRNRHVRVDISEIGLLVTKGIHVHLAKGPVEHIWITEVSLGRTKSAKKLVKGVARFWSTFRLKLPLTVRGLRIELREGRELPAWAVRAPGSTKKAKPAKAALDEQEDRSRSVTRSLLIALMARVAFFLLPFLPLRVKNLVLISKRKGFAAEIGRIELLCSSSLAQLASSLTATLSVLPVAASLLSSAASSSSSEPAPEGSGPSDLASRLPLLQLSELELSTTVQLIGQSALGCKLVSLQLGDLMVMATQAVATALVALQSSSPKARRAQKSPKAAKQPLLAKLPADIGFLGDLVPDAVDVGLKQLTCNFMGGEPDAEHGLEAFAEVSALQLKAQKPPKAKRNRRQSHQQSAGSQALYMVNASSSTMQAGAGVTGMRPAAKVKCHSLGLQLRFSQPMDQQAFTPKEQLGRSASANLNDGDEGGAAVTRIPLAIAMDAELRSLVTSCCVEALWPLPGAVADLQKALAPARKGPGAAPPRLAPGDRRRGAARSATLHSAASQPLQEAAAAEAAAATDTPAPPPGMQRAGSARPPGLSIDPSLVSVPSLGPVDTPSVATSPEDQDADTLLRERAATGSQASTPASSSAAQAARDAWAASFRSAAASEGPTDRIGRRQSFSSRTSGSEKRGIGMRTSPSMSVGDNAERLLGRLSASRAQSTALSDATDDADQAPKVIIAVEWEACIRADASSRLQLLTAGGQEQLVVKFDSLAISGKSLTKLNIGHSGVVRPDKTREGLPSPNHPASRRPSNDANFDLLARQGLFTATFTVQNVSFDVTALNEVSPLVGTPQEACMLQLVSAQEFVISIQPAETELQASPDEHAGPLMLEGEVRTQALTVAADAALLQALAAVVTTVVPPADFQLAKSKNSSRSATPGSSRRLRSAKKQPLILLSNAVVAFEDCAVSYSTHVTVPKRFRKQGTQPQSDCSMRLGLARCAAAVKPIDKQSDIEICDLTLTFTEQHAHLQGAPSCFAAASGQGTSSVSLLAVQDIMGTVKLQQTAAAAESPITAPISGSPGKDCAQGQGAETNSALNNSKSEAEAAARQGGSGSRKERMPGSHASISPGAKQEPSRKKLIKAGLELEGLRAAFNEEAVFAACQIAADAASMAQALAPQPAPAAEQQPIGAAERPSEGAQTSPRKHPQPDAQQGRPAVRAGGQQKKAAAKNRKYVLELSARLSDLQAEVRLSEAVCWGVHVQTVSASYGARCLVVERVMLSLNSARLISLGAAVATVHLPGVLEAPDPENSPWLTIPAAENAEDLGRALTGAILPPSARMEPEPERLHDFDESLLESASLMNSMVTDLDGEDDSRTLSRQGTSLSSRWRDLADMASASDVGDPSPLKTADFSGPLTPLPVPQRPFGARLQGLAAAYGRAGLGFWAQDQPPAEAQPKDYCLRSERPPASPQPAAAVVEAWLSDAVVSLPFDQDPGTAERFTELWAKAFQEALSDHLDAVKAKLPQKRAKVKDNRRSERALVEARVYLSGALFKMDHHPMEAWFAVHGPLLRRASAKDSLWHRVLSALAPPTAGDVAKGMVQKSGNAKIVMRQAFRTFRGQCHKVQADEVRTAEQGALMHMMASTVEALVVVCGRGPDSEAAALEHIIAVDPPSAKVQLKEVQMLHADADVGPVTVMFSGAKEPIAAAGQTAVFGKLAVARQVTALPETYKRRLDVGRCRDVEIKVSIKGARALVKVYTDLQAAVEDVQSWFSVGLEPVIGLLAQAGKRLSPSDPDKSRAPSATLPVWDMMRMLWRGQIGLTARRFEFCMSKVPCPDVTASTERLQVTASYARIRLSFGAPLMAALSGIRSTAFRAAGLNHTPGTLFALPLLDFPAGFIKAFIDWELPRDRHQDDHYLHPAVPLGDGQKQKPIDVVAEYKCSAINVNLKATVGQLGEVGPLVAASSISLGARDEDAWAVGQLESAVSMPAETSDRNEGSAAGDRVMAYLGDHQVAFFKGFIDTAKAPPAWLRMVAKRGTFFAPLDPTRTPSASLPKLLKRFTIDVAAMPLSVVHYTVDLDNASCGLTFSADRAAYSGNLLLNHPAPGQIKPGMSAITRKRELARTTTVSMLTDVQAVKGRFHWGDSTAWRMPGGGAQEEQDRLMTLMGTGAALATATGAAGKQSSDGDAVAGLSGGPGGIVKEAGSASATEEAFILSLASCTVHEERQDPTALTATPEQQRPLRVLAEDCRVMVDVEARNAVIAMVMHLMSAFKTPARLRAPQELALESSRSVPKLLNGQRSKRAKAPAMMSLAPSASLEAGGNLLRTLLKQHKSTELSGQISSVAEGINEGEEGEGDATSPDAKSPLPSRRATDDSISSMLGEDEEDDAARRANGLRSPPSRTLSESGGSQDFEDDAREAMQEMLGAQEWHQGIREETRREQSAELKQGDVKWEVEVSLLQINLCSATAAGRFLLAAQKCQLSGSQLPASQRKALCIDMQEVQGHIAKTDIDPGASTAWLAIDKDLLCSTPGSGVSLKRVFNPFDWNLRIYNSAAIPNAPSNGATVQPLLSRSKSHIYGSTSGAAAGSGGDEVRVMVPEIAVSMDAQEFQILQDVASHMAAEQVPTVTGIGQDAALLYEAESEEVVVARDTFASLRQYLVTLQDETLAVGASLGSGGPRARKLQRLKSSFRSSSNISRLSTVQLIQQIQVAGGSDRLESIGESLQEVLQDMKNGSGDKAGSQALALRWAGEQLEGARQALSAARAALKKLKAVEKKRKQKLERASRLVVEFDGVTWALCHERTPFIEMALTGISLTNLRNRDQSGNSKLVIQSLTVRDATGALGAAAGTEAGMVLTPWNPDESWTHDALVQVNAVLGPATRTHTIYEHIEVVVHPLGVHLTEAVAAAFWEYFFPKERSGDDEHATKRRETWRRNMDGKLRSRKHSAAVSEAGSDLPAHELAGLKLGRPDTGTKSAVNTPLLRPSVTGPGRPFSASEVHKRGSSWDSTSAAELLKQGSKVPLRRDSVRLSRADSLSDKEDMDVDEAVLQAAAEKKAVSRERAKAEVEGRKTLFVHVRLNRVHCRVTYQGYPVNIRDFKVLLDKRVYHNLEGQWRDLFARLKWDTVKSALKSVAGLQGRKFKELMPGTSAEHGSSAKGSSSSQLKSWLSGLGKKGKGEVDEAKLRNREHAVKQRMLLGKAQRSSASASSLRPSATAVGLLPTVPSAGSEEGLPGREPRRSEGALSPGKSLHGSFSSLQQGRLPSPRSDGEDMSGRPPKGILRSSGSAHSADLTSHMISPRTSGNGNELPSGLPLGDNRSMAGSGNTSGQLGSSQLPSARSSDVEGALMPPPSVFGAHAESQTVPVSNLEHLLGVSQPDQAPMLQSGFSSALAPGQSNNSVMRSGAPGDRAAGQLDGAGEASIGSAGKQSSSSASGVKAKSVRFGDEVAPADSPEHSSAPAPGDSHSLLTKLSTEDFENAQELKVGSRTLDNMLRSGRFALVEGEPSLKGAISAPAPMSPGPLARRRSPVAHWPLSPNSGAFPSFQTWPPDAKSPRSPGHQSSPQQDHHQETFAEAPEGHKRSPSRQLSAPHPTVETNVTKSGHLSFDDAPHQPQAGGNHLQSSSAQEQEDTAPEFVLSSRPAAGSQVAEDSVRLDASYPRVAGSAAVPLRSPFCSDDSAPPTPRIRAAPPKAAQAARSSPGAQADGKAAAQQDATPRGTEDHAAAAQTALTRSSPPVPSSAFQGTAKASDSPDKAESQQEPSVLAAVADEPREAGGLASGNTSSSRQAVDDSAAAEAKADASPESAAASQMPAWLMAELRSPSRRQLQEPLGAQRSVSFSACSEPGPSYYANGDSSLQGRTESLGNPRLSLGLDRPASAPDPLSPSARPPRASSGASGQSVGRRGSSNGGRSEGRQGSSNGGQSVGRQGSGSSGQPEEPGLKLDDLLSSRSRSESGPREEPGLKLEDLLAAGPGSSGPDYDPTEEAEASEPSDVSRRGANRAWPLHSADAGAFSMAELRAKAEGLRATANQATDNLRASANKTSKQASKLFGRAGMMLKDSFKKDNRGAGYG</sequence>
<feature type="transmembrane region" description="Helical" evidence="3">
    <location>
        <begin position="146"/>
        <end position="166"/>
    </location>
</feature>
<evidence type="ECO:0000256" key="1">
    <source>
        <dbReference type="SAM" id="Coils"/>
    </source>
</evidence>
<feature type="region of interest" description="Disordered" evidence="2">
    <location>
        <begin position="2311"/>
        <end position="2373"/>
    </location>
</feature>
<feature type="compositionally biased region" description="Polar residues" evidence="2">
    <location>
        <begin position="2361"/>
        <end position="2371"/>
    </location>
</feature>
<reference evidence="4 5" key="1">
    <citation type="submission" date="2023-10" db="EMBL/GenBank/DDBJ databases">
        <authorList>
            <person name="Maclean D."/>
            <person name="Macfadyen A."/>
        </authorList>
    </citation>
    <scope>NUCLEOTIDE SEQUENCE [LARGE SCALE GENOMIC DNA]</scope>
</reference>
<feature type="compositionally biased region" description="Polar residues" evidence="2">
    <location>
        <begin position="1052"/>
        <end position="1063"/>
    </location>
</feature>
<keyword evidence="1" id="KW-0175">Coiled coil</keyword>
<name>A0AAV1IEL5_9CHLO</name>
<keyword evidence="3" id="KW-0472">Membrane</keyword>
<feature type="compositionally biased region" description="Basic and acidic residues" evidence="2">
    <location>
        <begin position="3524"/>
        <end position="3539"/>
    </location>
</feature>
<dbReference type="PANTHER" id="PTHR15678">
    <property type="entry name" value="ANTIGEN MLAA-22-RELATED"/>
    <property type="match status" value="1"/>
</dbReference>
<protein>
    <recommendedName>
        <fullName evidence="6">FMP27 GFWDK domain-containing protein</fullName>
    </recommendedName>
</protein>
<feature type="coiled-coil region" evidence="1">
    <location>
        <begin position="2714"/>
        <end position="2745"/>
    </location>
</feature>
<dbReference type="Proteomes" id="UP001314263">
    <property type="component" value="Unassembled WGS sequence"/>
</dbReference>
<feature type="compositionally biased region" description="Polar residues" evidence="2">
    <location>
        <begin position="3812"/>
        <end position="3823"/>
    </location>
</feature>
<feature type="compositionally biased region" description="Low complexity" evidence="2">
    <location>
        <begin position="3834"/>
        <end position="3877"/>
    </location>
</feature>
<feature type="region of interest" description="Disordered" evidence="2">
    <location>
        <begin position="3104"/>
        <end position="3426"/>
    </location>
</feature>
<feature type="region of interest" description="Disordered" evidence="2">
    <location>
        <begin position="2880"/>
        <end position="2966"/>
    </location>
</feature>
<feature type="compositionally biased region" description="Polar residues" evidence="2">
    <location>
        <begin position="3242"/>
        <end position="3266"/>
    </location>
</feature>
<feature type="compositionally biased region" description="Low complexity" evidence="2">
    <location>
        <begin position="525"/>
        <end position="545"/>
    </location>
</feature>
<evidence type="ECO:0008006" key="6">
    <source>
        <dbReference type="Google" id="ProtNLM"/>
    </source>
</evidence>
<feature type="compositionally biased region" description="Low complexity" evidence="2">
    <location>
        <begin position="3643"/>
        <end position="3673"/>
    </location>
</feature>
<organism evidence="4 5">
    <name type="scientific">Coccomyxa viridis</name>
    <dbReference type="NCBI Taxonomy" id="1274662"/>
    <lineage>
        <taxon>Eukaryota</taxon>
        <taxon>Viridiplantae</taxon>
        <taxon>Chlorophyta</taxon>
        <taxon>core chlorophytes</taxon>
        <taxon>Trebouxiophyceae</taxon>
        <taxon>Trebouxiophyceae incertae sedis</taxon>
        <taxon>Coccomyxaceae</taxon>
        <taxon>Coccomyxa</taxon>
    </lineage>
</organism>
<feature type="compositionally biased region" description="Polar residues" evidence="2">
    <location>
        <begin position="3687"/>
        <end position="3707"/>
    </location>
</feature>
<feature type="region of interest" description="Disordered" evidence="2">
    <location>
        <begin position="1139"/>
        <end position="1188"/>
    </location>
</feature>
<feature type="region of interest" description="Disordered" evidence="2">
    <location>
        <begin position="628"/>
        <end position="668"/>
    </location>
</feature>
<feature type="compositionally biased region" description="Basic residues" evidence="2">
    <location>
        <begin position="365"/>
        <end position="376"/>
    </location>
</feature>
<feature type="region of interest" description="Disordered" evidence="2">
    <location>
        <begin position="1035"/>
        <end position="1099"/>
    </location>
</feature>
<dbReference type="Pfam" id="PF10344">
    <property type="entry name" value="Hobbit"/>
    <property type="match status" value="1"/>
</dbReference>
<accession>A0AAV1IEL5</accession>
<feature type="compositionally biased region" description="Basic and acidic residues" evidence="2">
    <location>
        <begin position="3898"/>
        <end position="3926"/>
    </location>
</feature>
<feature type="compositionally biased region" description="Basic and acidic residues" evidence="2">
    <location>
        <begin position="2880"/>
        <end position="2900"/>
    </location>
</feature>
<evidence type="ECO:0000256" key="2">
    <source>
        <dbReference type="SAM" id="MobiDB-lite"/>
    </source>
</evidence>
<feature type="compositionally biased region" description="Low complexity" evidence="2">
    <location>
        <begin position="3379"/>
        <end position="3397"/>
    </location>
</feature>
<feature type="compositionally biased region" description="Gly residues" evidence="2">
    <location>
        <begin position="3878"/>
        <end position="3891"/>
    </location>
</feature>
<feature type="compositionally biased region" description="Low complexity" evidence="2">
    <location>
        <begin position="3159"/>
        <end position="3175"/>
    </location>
</feature>
<proteinExistence type="predicted"/>
<feature type="compositionally biased region" description="Basic and acidic residues" evidence="2">
    <location>
        <begin position="3191"/>
        <end position="3200"/>
    </location>
</feature>
<feature type="compositionally biased region" description="Polar residues" evidence="2">
    <location>
        <begin position="3494"/>
        <end position="3505"/>
    </location>
</feature>
<feature type="region of interest" description="Disordered" evidence="2">
    <location>
        <begin position="362"/>
        <end position="383"/>
    </location>
</feature>
<feature type="region of interest" description="Disordered" evidence="2">
    <location>
        <begin position="3622"/>
        <end position="3961"/>
    </location>
</feature>
<evidence type="ECO:0000313" key="5">
    <source>
        <dbReference type="Proteomes" id="UP001314263"/>
    </source>
</evidence>
<feature type="compositionally biased region" description="Acidic residues" evidence="2">
    <location>
        <begin position="3940"/>
        <end position="3949"/>
    </location>
</feature>
<keyword evidence="3" id="KW-0812">Transmembrane</keyword>
<feature type="region of interest" description="Disordered" evidence="2">
    <location>
        <begin position="3470"/>
        <end position="3610"/>
    </location>
</feature>
<comment type="caution">
    <text evidence="4">The sequence shown here is derived from an EMBL/GenBank/DDBJ whole genome shotgun (WGS) entry which is preliminary data.</text>
</comment>
<feature type="compositionally biased region" description="Polar residues" evidence="2">
    <location>
        <begin position="3211"/>
        <end position="3220"/>
    </location>
</feature>
<dbReference type="InterPro" id="IPR045167">
    <property type="entry name" value="Hobbit"/>
</dbReference>
<feature type="compositionally biased region" description="Polar residues" evidence="2">
    <location>
        <begin position="3279"/>
        <end position="3299"/>
    </location>
</feature>
<feature type="compositionally biased region" description="Basic and acidic residues" evidence="2">
    <location>
        <begin position="3134"/>
        <end position="3150"/>
    </location>
</feature>
<feature type="compositionally biased region" description="Low complexity" evidence="2">
    <location>
        <begin position="3112"/>
        <end position="3130"/>
    </location>
</feature>
<feature type="region of interest" description="Disordered" evidence="2">
    <location>
        <begin position="754"/>
        <end position="777"/>
    </location>
</feature>
<feature type="compositionally biased region" description="Low complexity" evidence="2">
    <location>
        <begin position="1139"/>
        <end position="1154"/>
    </location>
</feature>